<protein>
    <submittedName>
        <fullName evidence="3">Uncharacterized protein</fullName>
    </submittedName>
</protein>
<keyword evidence="2" id="KW-0732">Signal</keyword>
<dbReference type="Proteomes" id="UP001174936">
    <property type="component" value="Unassembled WGS sequence"/>
</dbReference>
<gene>
    <name evidence="3" type="ORF">B0T16DRAFT_247024</name>
</gene>
<feature type="compositionally biased region" description="Low complexity" evidence="1">
    <location>
        <begin position="68"/>
        <end position="91"/>
    </location>
</feature>
<name>A0AA40CJR0_9PEZI</name>
<comment type="caution">
    <text evidence="3">The sequence shown here is derived from an EMBL/GenBank/DDBJ whole genome shotgun (WGS) entry which is preliminary data.</text>
</comment>
<feature type="region of interest" description="Disordered" evidence="1">
    <location>
        <begin position="68"/>
        <end position="104"/>
    </location>
</feature>
<feature type="signal peptide" evidence="2">
    <location>
        <begin position="1"/>
        <end position="21"/>
    </location>
</feature>
<evidence type="ECO:0000313" key="4">
    <source>
        <dbReference type="Proteomes" id="UP001174936"/>
    </source>
</evidence>
<evidence type="ECO:0000256" key="2">
    <source>
        <dbReference type="SAM" id="SignalP"/>
    </source>
</evidence>
<accession>A0AA40CJR0</accession>
<keyword evidence="4" id="KW-1185">Reference proteome</keyword>
<organism evidence="3 4">
    <name type="scientific">Cercophora newfieldiana</name>
    <dbReference type="NCBI Taxonomy" id="92897"/>
    <lineage>
        <taxon>Eukaryota</taxon>
        <taxon>Fungi</taxon>
        <taxon>Dikarya</taxon>
        <taxon>Ascomycota</taxon>
        <taxon>Pezizomycotina</taxon>
        <taxon>Sordariomycetes</taxon>
        <taxon>Sordariomycetidae</taxon>
        <taxon>Sordariales</taxon>
        <taxon>Lasiosphaeriaceae</taxon>
        <taxon>Cercophora</taxon>
    </lineage>
</organism>
<evidence type="ECO:0000256" key="1">
    <source>
        <dbReference type="SAM" id="MobiDB-lite"/>
    </source>
</evidence>
<dbReference type="AlphaFoldDB" id="A0AA40CJR0"/>
<dbReference type="EMBL" id="JAULSV010000007">
    <property type="protein sequence ID" value="KAK0639664.1"/>
    <property type="molecule type" value="Genomic_DNA"/>
</dbReference>
<evidence type="ECO:0000313" key="3">
    <source>
        <dbReference type="EMBL" id="KAK0639664.1"/>
    </source>
</evidence>
<feature type="chain" id="PRO_5041370889" evidence="2">
    <location>
        <begin position="22"/>
        <end position="542"/>
    </location>
</feature>
<proteinExistence type="predicted"/>
<reference evidence="3" key="1">
    <citation type="submission" date="2023-06" db="EMBL/GenBank/DDBJ databases">
        <title>Genome-scale phylogeny and comparative genomics of the fungal order Sordariales.</title>
        <authorList>
            <consortium name="Lawrence Berkeley National Laboratory"/>
            <person name="Hensen N."/>
            <person name="Bonometti L."/>
            <person name="Westerberg I."/>
            <person name="Brannstrom I.O."/>
            <person name="Guillou S."/>
            <person name="Cros-Aarteil S."/>
            <person name="Calhoun S."/>
            <person name="Haridas S."/>
            <person name="Kuo A."/>
            <person name="Mondo S."/>
            <person name="Pangilinan J."/>
            <person name="Riley R."/>
            <person name="Labutti K."/>
            <person name="Andreopoulos B."/>
            <person name="Lipzen A."/>
            <person name="Chen C."/>
            <person name="Yanf M."/>
            <person name="Daum C."/>
            <person name="Ng V."/>
            <person name="Clum A."/>
            <person name="Steindorff A."/>
            <person name="Ohm R."/>
            <person name="Martin F."/>
            <person name="Silar P."/>
            <person name="Natvig D."/>
            <person name="Lalanne C."/>
            <person name="Gautier V."/>
            <person name="Ament-Velasquez S.L."/>
            <person name="Kruys A."/>
            <person name="Hutchinson M.I."/>
            <person name="Powell A.J."/>
            <person name="Barry K."/>
            <person name="Miller A.N."/>
            <person name="Grigoriev I.V."/>
            <person name="Debuchy R."/>
            <person name="Gladieux P."/>
            <person name="Thoren M.H."/>
            <person name="Johannesson H."/>
        </authorList>
    </citation>
    <scope>NUCLEOTIDE SEQUENCE</scope>
    <source>
        <strain evidence="3">SMH2532-1</strain>
    </source>
</reference>
<sequence length="542" mass="57379">MRDWKFCRVVIVWCLVAVALAEECASNPCLRAVASTTSQRNATADCISFFETTIKAATKTVTTTVTLNSTAPKPTKNPTTPTGKTKIGTNGVKSASTHKEEESQYEAFDKNQYGRALEESRRMPAYAAPCPSIGDYSSACSCLGISLPSTTVPRSTLTVTSTVTAYNGTGASFFRNSTMAFGNSTAPFRNTTAASKSTSSLLLSDTRTGKLSSPPMSKQSLAAAQQGGPAIPAGGKTTVHVIKATTVVASNTLWGNNSPSAAFRNDSSSRYWNSTAFSTANITSTLNTSISSNTTHWPWQRDTSSPAFSFGNSTRPIWLNTSLPTFTTNSTVRWPNTTALPTLNQTTVRWPNTTVFPTLNHTSVRWPNSTLRASNTSTPTPTSTPVPYPTTCGEENPPFHIQIASTDSPFNNWYISLVGNSLLFVSNLTTAGNFSVEPSGRLCAVGHLDSDGIPAVAAVERRVGVGPVWLLRKRTVEGLEGDYGVLSCQRDGEGLGCEVQAGEGAGVRSWVGCGIQLGAKREDGEGDGGGPSCEDVGVKVVG</sequence>